<dbReference type="InterPro" id="IPR017871">
    <property type="entry name" value="ABC_transporter-like_CS"/>
</dbReference>
<evidence type="ECO:0000256" key="8">
    <source>
        <dbReference type="ARBA" id="ARBA00022967"/>
    </source>
</evidence>
<evidence type="ECO:0000256" key="3">
    <source>
        <dbReference type="ARBA" id="ARBA00020019"/>
    </source>
</evidence>
<keyword evidence="13" id="KW-1185">Reference proteome</keyword>
<dbReference type="InterPro" id="IPR045865">
    <property type="entry name" value="ACT-like_dom_sf"/>
</dbReference>
<feature type="domain" description="ABC transporter" evidence="11">
    <location>
        <begin position="2"/>
        <end position="237"/>
    </location>
</feature>
<keyword evidence="4" id="KW-0813">Transport</keyword>
<protein>
    <recommendedName>
        <fullName evidence="3">Cell division ATP-binding protein FtsE</fullName>
    </recommendedName>
</protein>
<dbReference type="Gene3D" id="3.30.70.260">
    <property type="match status" value="1"/>
</dbReference>
<dbReference type="Pfam" id="PF00005">
    <property type="entry name" value="ABC_tran"/>
    <property type="match status" value="1"/>
</dbReference>
<dbReference type="GO" id="GO:0016887">
    <property type="term" value="F:ATP hydrolysis activity"/>
    <property type="evidence" value="ECO:0007669"/>
    <property type="project" value="InterPro"/>
</dbReference>
<comment type="similarity">
    <text evidence="2">Belongs to the ABC transporter superfamily.</text>
</comment>
<evidence type="ECO:0000256" key="6">
    <source>
        <dbReference type="ARBA" id="ARBA00022741"/>
    </source>
</evidence>
<keyword evidence="9" id="KW-0029">Amino-acid transport</keyword>
<dbReference type="InterPro" id="IPR027417">
    <property type="entry name" value="P-loop_NTPase"/>
</dbReference>
<comment type="caution">
    <text evidence="12">The sequence shown here is derived from an EMBL/GenBank/DDBJ whole genome shotgun (WGS) entry which is preliminary data.</text>
</comment>
<dbReference type="GO" id="GO:0005524">
    <property type="term" value="F:ATP binding"/>
    <property type="evidence" value="ECO:0007669"/>
    <property type="project" value="UniProtKB-KW"/>
</dbReference>
<name>A0AAV5NJ21_9PROT</name>
<keyword evidence="5" id="KW-1003">Cell membrane</keyword>
<gene>
    <name evidence="12" type="ORF">GCM10007867_27850</name>
</gene>
<dbReference type="InterPro" id="IPR003593">
    <property type="entry name" value="AAA+_ATPase"/>
</dbReference>
<dbReference type="PANTHER" id="PTHR43166">
    <property type="entry name" value="AMINO ACID IMPORT ATP-BINDING PROTEIN"/>
    <property type="match status" value="1"/>
</dbReference>
<evidence type="ECO:0000256" key="4">
    <source>
        <dbReference type="ARBA" id="ARBA00022448"/>
    </source>
</evidence>
<dbReference type="PROSITE" id="PS50893">
    <property type="entry name" value="ABC_TRANSPORTER_2"/>
    <property type="match status" value="1"/>
</dbReference>
<evidence type="ECO:0000256" key="5">
    <source>
        <dbReference type="ARBA" id="ARBA00022475"/>
    </source>
</evidence>
<dbReference type="Proteomes" id="UP001156614">
    <property type="component" value="Unassembled WGS sequence"/>
</dbReference>
<dbReference type="EMBL" id="BSNU01000006">
    <property type="protein sequence ID" value="GLQ63939.1"/>
    <property type="molecule type" value="Genomic_DNA"/>
</dbReference>
<dbReference type="SUPFAM" id="SSF52540">
    <property type="entry name" value="P-loop containing nucleoside triphosphate hydrolases"/>
    <property type="match status" value="1"/>
</dbReference>
<dbReference type="SMART" id="SM00382">
    <property type="entry name" value="AAA"/>
    <property type="match status" value="1"/>
</dbReference>
<dbReference type="SUPFAM" id="SSF55021">
    <property type="entry name" value="ACT-like"/>
    <property type="match status" value="1"/>
</dbReference>
<comment type="function">
    <text evidence="1">Part of the ABC transporter FtsEX involved in cellular division. Important for assembly or stability of the septal ring.</text>
</comment>
<organism evidence="12 13">
    <name type="scientific">Gluconobacter cerinus</name>
    <dbReference type="NCBI Taxonomy" id="38307"/>
    <lineage>
        <taxon>Bacteria</taxon>
        <taxon>Pseudomonadati</taxon>
        <taxon>Pseudomonadota</taxon>
        <taxon>Alphaproteobacteria</taxon>
        <taxon>Acetobacterales</taxon>
        <taxon>Acetobacteraceae</taxon>
        <taxon>Gluconobacter</taxon>
    </lineage>
</organism>
<dbReference type="GO" id="GO:0006865">
    <property type="term" value="P:amino acid transport"/>
    <property type="evidence" value="ECO:0007669"/>
    <property type="project" value="UniProtKB-KW"/>
</dbReference>
<dbReference type="PROSITE" id="PS00211">
    <property type="entry name" value="ABC_TRANSPORTER_1"/>
    <property type="match status" value="1"/>
</dbReference>
<dbReference type="Gene3D" id="3.40.50.300">
    <property type="entry name" value="P-loop containing nucleotide triphosphate hydrolases"/>
    <property type="match status" value="1"/>
</dbReference>
<keyword evidence="10" id="KW-0472">Membrane</keyword>
<accession>A0AAV5NJ21</accession>
<reference evidence="13" key="1">
    <citation type="journal article" date="2019" name="Int. J. Syst. Evol. Microbiol.">
        <title>The Global Catalogue of Microorganisms (GCM) 10K type strain sequencing project: providing services to taxonomists for standard genome sequencing and annotation.</title>
        <authorList>
            <consortium name="The Broad Institute Genomics Platform"/>
            <consortium name="The Broad Institute Genome Sequencing Center for Infectious Disease"/>
            <person name="Wu L."/>
            <person name="Ma J."/>
        </authorList>
    </citation>
    <scope>NUCLEOTIDE SEQUENCE [LARGE SCALE GENOMIC DNA]</scope>
    <source>
        <strain evidence="13">NBRC 3267</strain>
    </source>
</reference>
<evidence type="ECO:0000256" key="1">
    <source>
        <dbReference type="ARBA" id="ARBA00002579"/>
    </source>
</evidence>
<evidence type="ECO:0000259" key="11">
    <source>
        <dbReference type="PROSITE" id="PS50893"/>
    </source>
</evidence>
<dbReference type="AlphaFoldDB" id="A0AAV5NJ21"/>
<dbReference type="FunFam" id="3.40.50.300:FF:000056">
    <property type="entry name" value="Cell division ATP-binding protein FtsE"/>
    <property type="match status" value="1"/>
</dbReference>
<dbReference type="InterPro" id="IPR050086">
    <property type="entry name" value="MetN_ABC_transporter-like"/>
</dbReference>
<dbReference type="InterPro" id="IPR003439">
    <property type="entry name" value="ABC_transporter-like_ATP-bd"/>
</dbReference>
<evidence type="ECO:0000256" key="7">
    <source>
        <dbReference type="ARBA" id="ARBA00022840"/>
    </source>
</evidence>
<keyword evidence="7" id="KW-0067">ATP-binding</keyword>
<dbReference type="PANTHER" id="PTHR43166:SF30">
    <property type="entry name" value="METHIONINE IMPORT ATP-BINDING PROTEIN METN"/>
    <property type="match status" value="1"/>
</dbReference>
<evidence type="ECO:0000313" key="12">
    <source>
        <dbReference type="EMBL" id="GLQ63939.1"/>
    </source>
</evidence>
<keyword evidence="8" id="KW-1278">Translocase</keyword>
<dbReference type="RefSeq" id="WP_099213402.1">
    <property type="nucleotide sequence ID" value="NZ_BEWM01000007.1"/>
</dbReference>
<dbReference type="GO" id="GO:0005886">
    <property type="term" value="C:plasma membrane"/>
    <property type="evidence" value="ECO:0007669"/>
    <property type="project" value="UniProtKB-ARBA"/>
</dbReference>
<evidence type="ECO:0000256" key="10">
    <source>
        <dbReference type="ARBA" id="ARBA00023136"/>
    </source>
</evidence>
<sequence length="340" mass="37217">MLKVENLSKAFDGRIALEKVSFSVQVGEIVGIIGRSGAGKTTLLRCLNGAETPDTGHVFIEGKDLSRFKERDLLALRQRIGLVFQSFNLLQSRTVTGNISLALEILGIPKKERRYRIEKLIQLVGLEGQETKYPTQLSGGQKQRVGIARALAGNPAILLCDEATSALDPEATTSILALLEEINKELGVTIVLITHEMDVIRNLAHRVLVLDQGCIVEDISTEALAKGQAHHALTRSFINDDQVNLADCLRSFVTEKAFSVAMPVLRLGSMRNELSSTLLTDLYRTFGITASILQADIRGKSSGGHDTLVLTLSHNHEHAIQWLSQNVEDLEVIGYVSSDL</sequence>
<proteinExistence type="inferred from homology"/>
<keyword evidence="6" id="KW-0547">Nucleotide-binding</keyword>
<evidence type="ECO:0000256" key="2">
    <source>
        <dbReference type="ARBA" id="ARBA00005417"/>
    </source>
</evidence>
<evidence type="ECO:0000313" key="13">
    <source>
        <dbReference type="Proteomes" id="UP001156614"/>
    </source>
</evidence>
<evidence type="ECO:0000256" key="9">
    <source>
        <dbReference type="ARBA" id="ARBA00022970"/>
    </source>
</evidence>